<dbReference type="InterPro" id="IPR001054">
    <property type="entry name" value="A/G_cyclase"/>
</dbReference>
<comment type="catalytic activity">
    <reaction evidence="1">
        <text>GTP = 3',5'-cyclic GMP + diphosphate</text>
        <dbReference type="Rhea" id="RHEA:13665"/>
        <dbReference type="ChEBI" id="CHEBI:33019"/>
        <dbReference type="ChEBI" id="CHEBI:37565"/>
        <dbReference type="ChEBI" id="CHEBI:57746"/>
        <dbReference type="EC" id="4.6.1.2"/>
    </reaction>
</comment>
<accession>A0A7E4V362</accession>
<evidence type="ECO:0000256" key="10">
    <source>
        <dbReference type="ARBA" id="ARBA00023134"/>
    </source>
</evidence>
<organism evidence="16 17">
    <name type="scientific">Panagrellus redivivus</name>
    <name type="common">Microworm</name>
    <dbReference type="NCBI Taxonomy" id="6233"/>
    <lineage>
        <taxon>Eukaryota</taxon>
        <taxon>Metazoa</taxon>
        <taxon>Ecdysozoa</taxon>
        <taxon>Nematoda</taxon>
        <taxon>Chromadorea</taxon>
        <taxon>Rhabditida</taxon>
        <taxon>Tylenchina</taxon>
        <taxon>Panagrolaimomorpha</taxon>
        <taxon>Panagrolaimoidea</taxon>
        <taxon>Panagrolaimidae</taxon>
        <taxon>Panagrellus</taxon>
    </lineage>
</organism>
<evidence type="ECO:0000256" key="4">
    <source>
        <dbReference type="ARBA" id="ARBA00012202"/>
    </source>
</evidence>
<sequence length="644" mass="72886">MWHAVLRMCGVDPEFEYESRTNYEDAEIVKIIHALATKLGITSDACFELFGEWVVEYAFENGWDNFLTCMADSLHEFLNNLNSMHFFIDRIAFATEMRGPVFKCESLTDGTLRLHYYSSRQGLYPMVNGLVKAAARSLFNLEIRMYVTERNQERHHHSNTEHVIYAIESMNKNSSLVAKALTPAKMASIELSARQLPFSLKCFCSMFPMHICVNRQMIVEHCGDFLQSQLGLGNRRTIKLTDIVQILQPDDIHVSQVLIVNGGQNLLFVGTFNVTTVRSLLTSNVYLGDMPMHDVTRDLVMLNQSRISQQELNKKLEETVKQMRNLAVELEQKKVKTDHLLYELIPPEIAHQLRATHEVPAKEFATSTVLYVDVPHFYIISVKCTPREVIKLITDLFVFYEKLILRHNCYKVLSLIDMNMIIAGVPKPTTEHTYQIFNLALALIGGAKRIIVPQINLPVVLRAAVHSGPVVAGILGTRKIRYVIMGETVNITKRLLMHATPGKIVVTNSAKLTGGNSQFNSYEFTTKGYVNIGNKQATCTYYLERNTKKSIWELLGREKGVDNTIDGYQELHLASDVTNWADVEATVRKQQRVIAAMQSKGRHLGVATEKMRQMRETFRSHTQSNDSGISSGSGHESSSICSVM</sequence>
<dbReference type="Proteomes" id="UP000492821">
    <property type="component" value="Unassembled WGS sequence"/>
</dbReference>
<reference evidence="16" key="1">
    <citation type="journal article" date="2013" name="Genetics">
        <title>The draft genome and transcriptome of Panagrellus redivivus are shaped by the harsh demands of a free-living lifestyle.</title>
        <authorList>
            <person name="Srinivasan J."/>
            <person name="Dillman A.R."/>
            <person name="Macchietto M.G."/>
            <person name="Heikkinen L."/>
            <person name="Lakso M."/>
            <person name="Fracchia K.M."/>
            <person name="Antoshechkin I."/>
            <person name="Mortazavi A."/>
            <person name="Wong G."/>
            <person name="Sternberg P.W."/>
        </authorList>
    </citation>
    <scope>NUCLEOTIDE SEQUENCE [LARGE SCALE GENOMIC DNA]</scope>
    <source>
        <strain evidence="16">MT8872</strain>
    </source>
</reference>
<evidence type="ECO:0000256" key="11">
    <source>
        <dbReference type="ARBA" id="ARBA00023239"/>
    </source>
</evidence>
<dbReference type="GO" id="GO:0070482">
    <property type="term" value="P:response to oxygen levels"/>
    <property type="evidence" value="ECO:0007669"/>
    <property type="project" value="TreeGrafter"/>
</dbReference>
<feature type="compositionally biased region" description="Low complexity" evidence="14">
    <location>
        <begin position="627"/>
        <end position="644"/>
    </location>
</feature>
<keyword evidence="6" id="KW-0349">Heme</keyword>
<reference evidence="17" key="2">
    <citation type="submission" date="2020-10" db="UniProtKB">
        <authorList>
            <consortium name="WormBaseParasite"/>
        </authorList>
    </citation>
    <scope>IDENTIFICATION</scope>
</reference>
<keyword evidence="7" id="KW-0547">Nucleotide-binding</keyword>
<dbReference type="GO" id="GO:0019934">
    <property type="term" value="P:cGMP-mediated signaling"/>
    <property type="evidence" value="ECO:0007669"/>
    <property type="project" value="TreeGrafter"/>
</dbReference>
<keyword evidence="11" id="KW-0456">Lyase</keyword>
<evidence type="ECO:0000256" key="13">
    <source>
        <dbReference type="SAM" id="Coils"/>
    </source>
</evidence>
<evidence type="ECO:0000256" key="6">
    <source>
        <dbReference type="ARBA" id="ARBA00022617"/>
    </source>
</evidence>
<dbReference type="PANTHER" id="PTHR45655:SF1">
    <property type="entry name" value="SOLUBLE GUANYLATE CYCLASE GCY-37"/>
    <property type="match status" value="1"/>
</dbReference>
<dbReference type="PROSITE" id="PS50125">
    <property type="entry name" value="GUANYLATE_CYCLASE_2"/>
    <property type="match status" value="1"/>
</dbReference>
<dbReference type="Pfam" id="PF00211">
    <property type="entry name" value="Guanylate_cyc"/>
    <property type="match status" value="1"/>
</dbReference>
<evidence type="ECO:0000313" key="17">
    <source>
        <dbReference type="WBParaSite" id="Pan_g15976.t1"/>
    </source>
</evidence>
<evidence type="ECO:0000256" key="9">
    <source>
        <dbReference type="ARBA" id="ARBA00023054"/>
    </source>
</evidence>
<dbReference type="SMART" id="SM00044">
    <property type="entry name" value="CYCc"/>
    <property type="match status" value="1"/>
</dbReference>
<keyword evidence="9 13" id="KW-0175">Coiled coil</keyword>
<evidence type="ECO:0000256" key="3">
    <source>
        <dbReference type="ARBA" id="ARBA00004496"/>
    </source>
</evidence>
<dbReference type="GO" id="GO:0004383">
    <property type="term" value="F:guanylate cyclase activity"/>
    <property type="evidence" value="ECO:0007669"/>
    <property type="project" value="UniProtKB-EC"/>
</dbReference>
<evidence type="ECO:0000256" key="14">
    <source>
        <dbReference type="SAM" id="MobiDB-lite"/>
    </source>
</evidence>
<name>A0A7E4V362_PANRE</name>
<dbReference type="InterPro" id="IPR024096">
    <property type="entry name" value="NO_sig/Golgi_transp_ligand-bd"/>
</dbReference>
<protein>
    <recommendedName>
        <fullName evidence="4">guanylate cyclase</fullName>
        <ecNumber evidence="4">4.6.1.2</ecNumber>
    </recommendedName>
</protein>
<dbReference type="GO" id="GO:0020037">
    <property type="term" value="F:heme binding"/>
    <property type="evidence" value="ECO:0007669"/>
    <property type="project" value="InterPro"/>
</dbReference>
<evidence type="ECO:0000256" key="5">
    <source>
        <dbReference type="ARBA" id="ARBA00022490"/>
    </source>
</evidence>
<dbReference type="EC" id="4.6.1.2" evidence="4"/>
<dbReference type="PANTHER" id="PTHR45655">
    <property type="entry name" value="GUANYLATE CYCLASE SOLUBLE SUBUNIT BETA-2"/>
    <property type="match status" value="1"/>
</dbReference>
<keyword evidence="6" id="KW-0479">Metal-binding</keyword>
<dbReference type="Gene3D" id="3.90.1520.10">
    <property type="entry name" value="H-NOX domain"/>
    <property type="match status" value="1"/>
</dbReference>
<dbReference type="Pfam" id="PF07701">
    <property type="entry name" value="HNOBA"/>
    <property type="match status" value="2"/>
</dbReference>
<dbReference type="SUPFAM" id="SSF55073">
    <property type="entry name" value="Nucleotide cyclase"/>
    <property type="match status" value="1"/>
</dbReference>
<keyword evidence="12" id="KW-0141">cGMP biosynthesis</keyword>
<dbReference type="Gene3D" id="3.30.70.1230">
    <property type="entry name" value="Nucleotide cyclase"/>
    <property type="match status" value="1"/>
</dbReference>
<comment type="subcellular location">
    <subcellularLocation>
        <location evidence="3">Cytoplasm</location>
    </subcellularLocation>
</comment>
<dbReference type="GO" id="GO:0005525">
    <property type="term" value="F:GTP binding"/>
    <property type="evidence" value="ECO:0007669"/>
    <property type="project" value="UniProtKB-KW"/>
</dbReference>
<dbReference type="InterPro" id="IPR011645">
    <property type="entry name" value="HNOB_dom_associated"/>
</dbReference>
<evidence type="ECO:0000256" key="1">
    <source>
        <dbReference type="ARBA" id="ARBA00001436"/>
    </source>
</evidence>
<evidence type="ECO:0000256" key="7">
    <source>
        <dbReference type="ARBA" id="ARBA00022741"/>
    </source>
</evidence>
<dbReference type="GO" id="GO:0008074">
    <property type="term" value="C:guanylate cyclase complex, soluble"/>
    <property type="evidence" value="ECO:0007669"/>
    <property type="project" value="TreeGrafter"/>
</dbReference>
<dbReference type="InterPro" id="IPR011644">
    <property type="entry name" value="Heme_NO-bd"/>
</dbReference>
<keyword evidence="8" id="KW-0408">Iron</keyword>
<comment type="cofactor">
    <cofactor evidence="2">
        <name>heme</name>
        <dbReference type="ChEBI" id="CHEBI:30413"/>
    </cofactor>
</comment>
<evidence type="ECO:0000259" key="15">
    <source>
        <dbReference type="PROSITE" id="PS50125"/>
    </source>
</evidence>
<evidence type="ECO:0000256" key="12">
    <source>
        <dbReference type="ARBA" id="ARBA00023293"/>
    </source>
</evidence>
<keyword evidence="10" id="KW-0342">GTP-binding</keyword>
<dbReference type="Gene3D" id="3.30.450.260">
    <property type="entry name" value="Haem NO binding associated domain"/>
    <property type="match status" value="1"/>
</dbReference>
<dbReference type="Pfam" id="PF07700">
    <property type="entry name" value="HNOB"/>
    <property type="match status" value="1"/>
</dbReference>
<feature type="coiled-coil region" evidence="13">
    <location>
        <begin position="306"/>
        <end position="336"/>
    </location>
</feature>
<dbReference type="CDD" id="cd07302">
    <property type="entry name" value="CHD"/>
    <property type="match status" value="1"/>
</dbReference>
<dbReference type="WBParaSite" id="Pan_g15976.t1">
    <property type="protein sequence ID" value="Pan_g15976.t1"/>
    <property type="gene ID" value="Pan_g15976"/>
</dbReference>
<feature type="region of interest" description="Disordered" evidence="14">
    <location>
        <begin position="613"/>
        <end position="644"/>
    </location>
</feature>
<evidence type="ECO:0000256" key="8">
    <source>
        <dbReference type="ARBA" id="ARBA00023004"/>
    </source>
</evidence>
<keyword evidence="16" id="KW-1185">Reference proteome</keyword>
<dbReference type="SUPFAM" id="SSF111126">
    <property type="entry name" value="Ligand-binding domain in the NO signalling and Golgi transport"/>
    <property type="match status" value="1"/>
</dbReference>
<feature type="domain" description="Guanylate cyclase" evidence="15">
    <location>
        <begin position="368"/>
        <end position="496"/>
    </location>
</feature>
<evidence type="ECO:0000256" key="2">
    <source>
        <dbReference type="ARBA" id="ARBA00001971"/>
    </source>
</evidence>
<dbReference type="InterPro" id="IPR029787">
    <property type="entry name" value="Nucleotide_cyclase"/>
</dbReference>
<keyword evidence="5" id="KW-0963">Cytoplasm</keyword>
<dbReference type="Gene3D" id="6.10.250.780">
    <property type="match status" value="1"/>
</dbReference>
<dbReference type="InterPro" id="IPR038158">
    <property type="entry name" value="H-NOX_domain_sf"/>
</dbReference>
<dbReference type="InterPro" id="IPR042463">
    <property type="entry name" value="HNOB_dom_associated_sf"/>
</dbReference>
<proteinExistence type="predicted"/>
<dbReference type="AlphaFoldDB" id="A0A7E4V362"/>
<evidence type="ECO:0000313" key="16">
    <source>
        <dbReference type="Proteomes" id="UP000492821"/>
    </source>
</evidence>